<dbReference type="Proteomes" id="UP000318582">
    <property type="component" value="Unassembled WGS sequence"/>
</dbReference>
<evidence type="ECO:0000256" key="4">
    <source>
        <dbReference type="ARBA" id="ARBA00018070"/>
    </source>
</evidence>
<evidence type="ECO:0000256" key="9">
    <source>
        <dbReference type="ARBA" id="ARBA00023136"/>
    </source>
</evidence>
<evidence type="ECO:0000256" key="10">
    <source>
        <dbReference type="ARBA" id="ARBA00024479"/>
    </source>
</evidence>
<keyword evidence="6" id="KW-0256">Endoplasmic reticulum</keyword>
<feature type="region of interest" description="Disordered" evidence="12">
    <location>
        <begin position="1496"/>
        <end position="1530"/>
    </location>
</feature>
<evidence type="ECO:0000256" key="3">
    <source>
        <dbReference type="ARBA" id="ARBA00009714"/>
    </source>
</evidence>
<evidence type="ECO:0000313" key="13">
    <source>
        <dbReference type="EMBL" id="TPX54037.1"/>
    </source>
</evidence>
<feature type="compositionally biased region" description="Polar residues" evidence="12">
    <location>
        <begin position="1568"/>
        <end position="1577"/>
    </location>
</feature>
<feature type="region of interest" description="Disordered" evidence="12">
    <location>
        <begin position="1335"/>
        <end position="1422"/>
    </location>
</feature>
<evidence type="ECO:0000256" key="12">
    <source>
        <dbReference type="SAM" id="MobiDB-lite"/>
    </source>
</evidence>
<comment type="caution">
    <text evidence="13">The sequence shown here is derived from an EMBL/GenBank/DDBJ whole genome shotgun (WGS) entry which is preliminary data.</text>
</comment>
<dbReference type="GO" id="GO:0034045">
    <property type="term" value="C:phagophore assembly site membrane"/>
    <property type="evidence" value="ECO:0007669"/>
    <property type="project" value="UniProtKB-SubCell"/>
</dbReference>
<feature type="compositionally biased region" description="Basic residues" evidence="12">
    <location>
        <begin position="1601"/>
        <end position="1617"/>
    </location>
</feature>
<feature type="compositionally biased region" description="Polar residues" evidence="12">
    <location>
        <begin position="1588"/>
        <end position="1597"/>
    </location>
</feature>
<comment type="catalytic activity">
    <reaction evidence="11">
        <text>a 1,2-diacyl-sn-glycero-3-phosphoethanolamine(in) = a 1,2-diacyl-sn-glycero-3-phosphoethanolamine(out)</text>
        <dbReference type="Rhea" id="RHEA:38895"/>
        <dbReference type="ChEBI" id="CHEBI:64612"/>
    </reaction>
</comment>
<accession>A0A507DS17</accession>
<dbReference type="GO" id="GO:0034727">
    <property type="term" value="P:piecemeal microautophagy of the nucleus"/>
    <property type="evidence" value="ECO:0007669"/>
    <property type="project" value="TreeGrafter"/>
</dbReference>
<dbReference type="GO" id="GO:0032266">
    <property type="term" value="F:phosphatidylinositol-3-phosphate binding"/>
    <property type="evidence" value="ECO:0007669"/>
    <property type="project" value="TreeGrafter"/>
</dbReference>
<feature type="region of interest" description="Disordered" evidence="12">
    <location>
        <begin position="970"/>
        <end position="1002"/>
    </location>
</feature>
<protein>
    <recommendedName>
        <fullName evidence="4">Autophagy-related protein 2</fullName>
    </recommendedName>
</protein>
<feature type="region of interest" description="Disordered" evidence="12">
    <location>
        <begin position="385"/>
        <end position="412"/>
    </location>
</feature>
<feature type="compositionally biased region" description="Polar residues" evidence="12">
    <location>
        <begin position="973"/>
        <end position="1002"/>
    </location>
</feature>
<dbReference type="GO" id="GO:0006869">
    <property type="term" value="P:lipid transport"/>
    <property type="evidence" value="ECO:0007669"/>
    <property type="project" value="UniProtKB-KW"/>
</dbReference>
<dbReference type="PANTHER" id="PTHR13190:SF1">
    <property type="entry name" value="AUTOPHAGY-RELATED 2, ISOFORM A"/>
    <property type="match status" value="1"/>
</dbReference>
<sequence length="2041" mass="223034">MSAFWPFSAWSIPQSLQKRLLKFLLKRAIGQFLASEIDLDKLDVEFGRGQVSLHDLELNLEVLNDLTADLPFIVTDGHITRINALIPWKDLGNSDCTLELDGLHMELTSIMDDPENGLSKSTQMSESHIMSSSVHFAENFLRSEISGDDEFGPTMDQIPGSGEPISPVGSSPSGLEGIQVLTRLIDKILARVKVTAKNTTIRIVHRSYHSIADGIESGFRQEYHLDLTFPFLMYEDETSTMQNQADQDSYAGGMTEDRQKRIRFSGITISLNQISVEDPTGHSGVDLRDSRVHEPTTRPSYSYTAVLASTSTKQEDNIRITVKGTSTDSDGRLHAPRLDVEILVDSLCALILPEQLVVVSEVFDLMGEGQAFLARNRQYGDDSDINFRSASFPGSHRSPSSPSETKRGSWPSHGYPAAGEYISDVDTPDPRHLRIRLGITQMSVYLITQRSHTSIDATQFYTLYFGGKNAARRAADFPTDLSMSFVTKLNTRLNTGTISMDDILGESLKVDHVRIGLSDILALVGYETGKATKSDKDSSDLLIRDATISEWRSSPRRDTETSGAQVGSYHAILVFELGANVEKVSDLYAQLSGSQPPLANLYRPLTKGPGGLPAAFPPDVKQSRTYAISLSVERPSSGTSNVDAGGGKSNVEEICIKLAPLHVYLSVPLLDRLRRIMPQKGNSQADMPETLPDSLSSVGQSVGGIMNDLAQSTSSGEFETHKRVVSIEIALLRAWLAVSQQDGTRVPEADEPANTLWVDVIAARVETYSEVNEHTVGRRASIGSGPLSPLGGCLTDEANERSCPIELVLRPFLSITKPLANKKSDAGAPPSLEITITPHICDSLLQRPSIDIHPSVTGLRFDRDTDEDPAGTYGLQSWYDLGSSNAGVKGKEHRHFNDDENALLWFKQRTIEEALIHVDCHVPLCFVNMEKEDYDGIQLLLNELTVRQADLPATNPISGKVPEAAAPLLKFGTTRSSTSTEDSMGNSPNPTTSFAASSPQTRNPSSISIVATCDSLQATIHTVSVEDAAQALSESQNELSYVCAADGLRMFTVSGHEKKSTLYMWIDAQDVALSRAATDSEEVNALCIYRTLPKSLQPKQMLSASFSITYDEELNMKETWASINLDAFAVQSTIIQRTAQDIANFLKEPPEVVLVDMTNRFTKLHVNFSDACVEYQPLNMTAHATLVLDSVKLSCNLIPESPTVSLKILLYNAALYIIDDIATRREPAATISSGFINTKKHYSAEGFANVASCDFFDISIRTNSGNITPNIEVDLSNNHVTIDTCADSFETLLSLCQYIAEGRDSPVEKIEPAEPTHQRDPVNIMSKSIHGDVLDSLDDNAFGPPPGALYGREGDAQSSCDLQMESIDDSFSPVSMDGGNGKGNGTLSPGSSDDYDFGVGDSPSARTPSARAGQKLSPSRKPAPIDTITVVADPAKFRIIDHFLSTATAGGDGKPADVYGKDNSLFRIRLRDLNLSWNIYDGYDWELTRQTVSHAQHKGKSQASGSDWDGGQPGRTSRKASFTAPGTSGASAALAPPFSILSPFINETSSEPTDENTALDIGNYFLPTLQQPPSQSAFDREDWRDDATSYSGTSGISRDTRSHHQSQHHHHRRRKPKLPADLVRSHSAQVMLKVYALRVSFDKFSDQAQVAYKLGSEVRDLEIIDNVATSRWRKFLSYMRPEGNAAPRETSSMMIQVDLSSVRPDPERSADEELRLKVDILPLRLHIDQDALTCLLRFFTYQNPNREPPATPPEPESTFFQLCDIQPLSVKIDYKPKHVDYANLKGGNFVEMLNFFQLDAAEMNLRGVRLTGVRGWSRILEGVLGQWLPHIRSTQIPNMASGVSGVRSIVNIGSGIADLVLLPIEQYKKDGRIIRGLQKGAKSFAKAATSETIKIGTKIAVGTQGLLEQADEILGGEGEGSSYSGPSSPASHHSGGGAGDRDHLSSKYSEQPSDVKEGVELAYRSLSRNVATAARTVFAVPMEVYENSGTQGTVRAVMRAVPVAVLRPMIGATEAVSKTLMGIQNSMDPSKRMQMEDKYKG</sequence>
<comment type="similarity">
    <text evidence="3">Belongs to the ATG2 family.</text>
</comment>
<dbReference type="GO" id="GO:0000045">
    <property type="term" value="P:autophagosome assembly"/>
    <property type="evidence" value="ECO:0007669"/>
    <property type="project" value="TreeGrafter"/>
</dbReference>
<evidence type="ECO:0000256" key="7">
    <source>
        <dbReference type="ARBA" id="ARBA00023006"/>
    </source>
</evidence>
<dbReference type="GO" id="GO:0043495">
    <property type="term" value="F:protein-membrane adaptor activity"/>
    <property type="evidence" value="ECO:0007669"/>
    <property type="project" value="TreeGrafter"/>
</dbReference>
<keyword evidence="5" id="KW-0813">Transport</keyword>
<feature type="compositionally biased region" description="Basic and acidic residues" evidence="12">
    <location>
        <begin position="1578"/>
        <end position="1587"/>
    </location>
</feature>
<evidence type="ECO:0000313" key="14">
    <source>
        <dbReference type="Proteomes" id="UP000318582"/>
    </source>
</evidence>
<dbReference type="GO" id="GO:0005789">
    <property type="term" value="C:endoplasmic reticulum membrane"/>
    <property type="evidence" value="ECO:0007669"/>
    <property type="project" value="UniProtKB-SubCell"/>
</dbReference>
<dbReference type="Pfam" id="PF13329">
    <property type="entry name" value="ATG2_CAD"/>
    <property type="match status" value="3"/>
</dbReference>
<organism evidence="13 14">
    <name type="scientific">Powellomyces hirtus</name>
    <dbReference type="NCBI Taxonomy" id="109895"/>
    <lineage>
        <taxon>Eukaryota</taxon>
        <taxon>Fungi</taxon>
        <taxon>Fungi incertae sedis</taxon>
        <taxon>Chytridiomycota</taxon>
        <taxon>Chytridiomycota incertae sedis</taxon>
        <taxon>Chytridiomycetes</taxon>
        <taxon>Spizellomycetales</taxon>
        <taxon>Powellomycetaceae</taxon>
        <taxon>Powellomyces</taxon>
    </lineage>
</organism>
<evidence type="ECO:0000256" key="8">
    <source>
        <dbReference type="ARBA" id="ARBA00023055"/>
    </source>
</evidence>
<dbReference type="GO" id="GO:0061908">
    <property type="term" value="C:phagophore"/>
    <property type="evidence" value="ECO:0007669"/>
    <property type="project" value="TreeGrafter"/>
</dbReference>
<dbReference type="GO" id="GO:0061709">
    <property type="term" value="P:reticulophagy"/>
    <property type="evidence" value="ECO:0007669"/>
    <property type="project" value="TreeGrafter"/>
</dbReference>
<evidence type="ECO:0000256" key="11">
    <source>
        <dbReference type="ARBA" id="ARBA00024615"/>
    </source>
</evidence>
<dbReference type="InterPro" id="IPR026849">
    <property type="entry name" value="ATG2"/>
</dbReference>
<feature type="region of interest" description="Disordered" evidence="12">
    <location>
        <begin position="1917"/>
        <end position="1953"/>
    </location>
</feature>
<evidence type="ECO:0000256" key="5">
    <source>
        <dbReference type="ARBA" id="ARBA00022448"/>
    </source>
</evidence>
<evidence type="ECO:0000256" key="2">
    <source>
        <dbReference type="ARBA" id="ARBA00004623"/>
    </source>
</evidence>
<comment type="catalytic activity">
    <reaction evidence="10">
        <text>a 1,2-diacyl-sn-glycero-3-phospho-L-serine(in) = a 1,2-diacyl-sn-glycero-3-phospho-L-serine(out)</text>
        <dbReference type="Rhea" id="RHEA:38663"/>
        <dbReference type="ChEBI" id="CHEBI:57262"/>
    </reaction>
</comment>
<reference evidence="13 14" key="1">
    <citation type="journal article" date="2019" name="Sci. Rep.">
        <title>Comparative genomics of chytrid fungi reveal insights into the obligate biotrophic and pathogenic lifestyle of Synchytrium endobioticum.</title>
        <authorList>
            <person name="van de Vossenberg B.T.L.H."/>
            <person name="Warris S."/>
            <person name="Nguyen H.D.T."/>
            <person name="van Gent-Pelzer M.P.E."/>
            <person name="Joly D.L."/>
            <person name="van de Geest H.C."/>
            <person name="Bonants P.J.M."/>
            <person name="Smith D.S."/>
            <person name="Levesque C.A."/>
            <person name="van der Lee T.A.J."/>
        </authorList>
    </citation>
    <scope>NUCLEOTIDE SEQUENCE [LARGE SCALE GENOMIC DNA]</scope>
    <source>
        <strain evidence="13 14">CBS 809.83</strain>
    </source>
</reference>
<dbReference type="STRING" id="109895.A0A507DS17"/>
<name>A0A507DS17_9FUNG</name>
<dbReference type="GO" id="GO:0061723">
    <property type="term" value="P:glycophagy"/>
    <property type="evidence" value="ECO:0007669"/>
    <property type="project" value="TreeGrafter"/>
</dbReference>
<evidence type="ECO:0000256" key="1">
    <source>
        <dbReference type="ARBA" id="ARBA00004406"/>
    </source>
</evidence>
<gene>
    <name evidence="13" type="ORF">PhCBS80983_g06064</name>
</gene>
<keyword evidence="9" id="KW-0472">Membrane</keyword>
<keyword evidence="7" id="KW-0072">Autophagy</keyword>
<keyword evidence="14" id="KW-1185">Reference proteome</keyword>
<dbReference type="GO" id="GO:0000422">
    <property type="term" value="P:autophagy of mitochondrion"/>
    <property type="evidence" value="ECO:0007669"/>
    <property type="project" value="TreeGrafter"/>
</dbReference>
<dbReference type="PANTHER" id="PTHR13190">
    <property type="entry name" value="AUTOPHAGY-RELATED 2, ISOFORM A"/>
    <property type="match status" value="1"/>
</dbReference>
<keyword evidence="8" id="KW-0445">Lipid transport</keyword>
<evidence type="ECO:0000256" key="6">
    <source>
        <dbReference type="ARBA" id="ARBA00022824"/>
    </source>
</evidence>
<dbReference type="EMBL" id="QEAQ01000174">
    <property type="protein sequence ID" value="TPX54037.1"/>
    <property type="molecule type" value="Genomic_DNA"/>
</dbReference>
<feature type="compositionally biased region" description="Low complexity" evidence="12">
    <location>
        <begin position="1920"/>
        <end position="1933"/>
    </location>
</feature>
<proteinExistence type="inferred from homology"/>
<comment type="subcellular location">
    <subcellularLocation>
        <location evidence="1">Endoplasmic reticulum membrane</location>
        <topology evidence="1">Peripheral membrane protein</topology>
    </subcellularLocation>
    <subcellularLocation>
        <location evidence="2">Preautophagosomal structure membrane</location>
        <topology evidence="2">Peripheral membrane protein</topology>
    </subcellularLocation>
</comment>
<feature type="region of interest" description="Disordered" evidence="12">
    <location>
        <begin position="1566"/>
        <end position="1621"/>
    </location>
</feature>